<evidence type="ECO:0000259" key="2">
    <source>
        <dbReference type="Pfam" id="PF00933"/>
    </source>
</evidence>
<keyword evidence="1" id="KW-0378">Hydrolase</keyword>
<dbReference type="InterPro" id="IPR036962">
    <property type="entry name" value="Glyco_hydro_3_N_sf"/>
</dbReference>
<organism evidence="4 5">
    <name type="scientific">Clostridium grantii DSM 8605</name>
    <dbReference type="NCBI Taxonomy" id="1121316"/>
    <lineage>
        <taxon>Bacteria</taxon>
        <taxon>Bacillati</taxon>
        <taxon>Bacillota</taxon>
        <taxon>Clostridia</taxon>
        <taxon>Eubacteriales</taxon>
        <taxon>Clostridiaceae</taxon>
        <taxon>Clostridium</taxon>
    </lineage>
</organism>
<dbReference type="RefSeq" id="WP_073340879.1">
    <property type="nucleotide sequence ID" value="NZ_FQXM01000045.1"/>
</dbReference>
<keyword evidence="5" id="KW-1185">Reference proteome</keyword>
<dbReference type="EMBL" id="FQXM01000045">
    <property type="protein sequence ID" value="SHI05454.1"/>
    <property type="molecule type" value="Genomic_DNA"/>
</dbReference>
<dbReference type="PANTHER" id="PTHR30620:SF123">
    <property type="entry name" value="BETA-XYLOSIDASE"/>
    <property type="match status" value="1"/>
</dbReference>
<gene>
    <name evidence="4" type="ORF">SAMN02745207_04084</name>
</gene>
<dbReference type="Pfam" id="PF00933">
    <property type="entry name" value="Glyco_hydro_3"/>
    <property type="match status" value="1"/>
</dbReference>
<accession>A0A1M5Y0U9</accession>
<dbReference type="InterPro" id="IPR001764">
    <property type="entry name" value="Glyco_hydro_3_N"/>
</dbReference>
<dbReference type="OrthoDB" id="9805821at2"/>
<dbReference type="PANTHER" id="PTHR30620">
    <property type="entry name" value="PERIPLASMIC BETA-GLUCOSIDASE-RELATED"/>
    <property type="match status" value="1"/>
</dbReference>
<dbReference type="Pfam" id="PF01915">
    <property type="entry name" value="Glyco_hydro_3_C"/>
    <property type="match status" value="1"/>
</dbReference>
<dbReference type="InterPro" id="IPR036881">
    <property type="entry name" value="Glyco_hydro_3_C_sf"/>
</dbReference>
<name>A0A1M5Y0U9_9CLOT</name>
<sequence>MERNMKYKNENLSIQERVTDLLERMTLEEKVAQTIAVDVTTLTVNESESEKLFSTGEIQNEKLKELIKNGMGSFQLPGRNLTPKKSAEYRNILQKHMINNTRLQIPVLSQEECLNGHLANGSTMFPRPIGLAGSFDTELVEEIYSAIGEETRSRGGHQAFTPVLDIGRDPRWGRIEETFGEDTYLVSRMGVSVVKGLQGGSDGVRENHIISSPKHFAGYAQVAGGRNFAPTDIPLRVFRDEILPPFKAAVMEANAMGIMPSHAEIDGVPCHGNKWLLTEILRNEWGFKGIVISDYNDAERLAILHNVSGDREEAAVRALDAGLDMDIPIGSAYIYLLNAVKKDKKVEKLLDQAVSRILKVKFELGLFENPFVNPDEAYKLVNCDKHKAIAKKAADKTVILLKNENNLLPLDKSTIKSIAVIGPNADPIEFSYYSHRPNLGNSILDGIKAKAQDDCQIIYEKGCEITRKVMVIETETEVVSKNPGLYTLEEETESIAKAVEAAKKSSVAIVCIGGSPMSSREAVTLQKSYGDNAHLDLVGQQNELVKQVLATGTPTIVVLINGKPLSCGYVYDNVPAVLEGWYLGQETGNAIADIIFGEVNPGGKMPVTIARTVGHLPAYYSQKDTGFLKGYLFEEEGPYFCFGHGLSYTTFSYSNLKLSSENIKIGESVEVSIDVTNTGTRLGDEVVQMYIKDKVGS</sequence>
<dbReference type="GO" id="GO:0008422">
    <property type="term" value="F:beta-glucosidase activity"/>
    <property type="evidence" value="ECO:0007669"/>
    <property type="project" value="TreeGrafter"/>
</dbReference>
<dbReference type="InterPro" id="IPR051915">
    <property type="entry name" value="Cellulose_Degrad_GH3"/>
</dbReference>
<dbReference type="InterPro" id="IPR017853">
    <property type="entry name" value="GH"/>
</dbReference>
<dbReference type="Gene3D" id="2.60.40.10">
    <property type="entry name" value="Immunoglobulins"/>
    <property type="match status" value="1"/>
</dbReference>
<dbReference type="InterPro" id="IPR013783">
    <property type="entry name" value="Ig-like_fold"/>
</dbReference>
<feature type="non-terminal residue" evidence="4">
    <location>
        <position position="697"/>
    </location>
</feature>
<dbReference type="PRINTS" id="PR00133">
    <property type="entry name" value="GLHYDRLASE3"/>
</dbReference>
<dbReference type="AlphaFoldDB" id="A0A1M5Y0U9"/>
<dbReference type="SUPFAM" id="SSF52279">
    <property type="entry name" value="Beta-D-glucan exohydrolase, C-terminal domain"/>
    <property type="match status" value="1"/>
</dbReference>
<reference evidence="4 5" key="1">
    <citation type="submission" date="2016-11" db="EMBL/GenBank/DDBJ databases">
        <authorList>
            <person name="Jaros S."/>
            <person name="Januszkiewicz K."/>
            <person name="Wedrychowicz H."/>
        </authorList>
    </citation>
    <scope>NUCLEOTIDE SEQUENCE [LARGE SCALE GENOMIC DNA]</scope>
    <source>
        <strain evidence="4 5">DSM 8605</strain>
    </source>
</reference>
<protein>
    <submittedName>
        <fullName evidence="4">Beta-glucosidase</fullName>
    </submittedName>
</protein>
<feature type="domain" description="Glycoside hydrolase family 3 C-terminal" evidence="3">
    <location>
        <begin position="398"/>
        <end position="648"/>
    </location>
</feature>
<dbReference type="Proteomes" id="UP000184447">
    <property type="component" value="Unassembled WGS sequence"/>
</dbReference>
<dbReference type="Gene3D" id="3.40.50.1700">
    <property type="entry name" value="Glycoside hydrolase family 3 C-terminal domain"/>
    <property type="match status" value="1"/>
</dbReference>
<evidence type="ECO:0000313" key="5">
    <source>
        <dbReference type="Proteomes" id="UP000184447"/>
    </source>
</evidence>
<dbReference type="InterPro" id="IPR002772">
    <property type="entry name" value="Glyco_hydro_3_C"/>
</dbReference>
<feature type="domain" description="Glycoside hydrolase family 3 N-terminal" evidence="2">
    <location>
        <begin position="26"/>
        <end position="360"/>
    </location>
</feature>
<dbReference type="GO" id="GO:0009251">
    <property type="term" value="P:glucan catabolic process"/>
    <property type="evidence" value="ECO:0007669"/>
    <property type="project" value="TreeGrafter"/>
</dbReference>
<evidence type="ECO:0000259" key="3">
    <source>
        <dbReference type="Pfam" id="PF01915"/>
    </source>
</evidence>
<dbReference type="SUPFAM" id="SSF51445">
    <property type="entry name" value="(Trans)glycosidases"/>
    <property type="match status" value="1"/>
</dbReference>
<proteinExistence type="predicted"/>
<dbReference type="Gene3D" id="3.20.20.300">
    <property type="entry name" value="Glycoside hydrolase, family 3, N-terminal domain"/>
    <property type="match status" value="1"/>
</dbReference>
<evidence type="ECO:0000256" key="1">
    <source>
        <dbReference type="ARBA" id="ARBA00022801"/>
    </source>
</evidence>
<dbReference type="STRING" id="1121316.SAMN02745207_04084"/>
<evidence type="ECO:0000313" key="4">
    <source>
        <dbReference type="EMBL" id="SHI05454.1"/>
    </source>
</evidence>